<dbReference type="Proteomes" id="UP001281147">
    <property type="component" value="Unassembled WGS sequence"/>
</dbReference>
<organism evidence="1 2">
    <name type="scientific">Vermiconidia calcicola</name>
    <dbReference type="NCBI Taxonomy" id="1690605"/>
    <lineage>
        <taxon>Eukaryota</taxon>
        <taxon>Fungi</taxon>
        <taxon>Dikarya</taxon>
        <taxon>Ascomycota</taxon>
        <taxon>Pezizomycotina</taxon>
        <taxon>Dothideomycetes</taxon>
        <taxon>Dothideomycetidae</taxon>
        <taxon>Mycosphaerellales</taxon>
        <taxon>Extremaceae</taxon>
        <taxon>Vermiconidia</taxon>
    </lineage>
</organism>
<proteinExistence type="predicted"/>
<accession>A0ACC3MZK4</accession>
<evidence type="ECO:0000313" key="1">
    <source>
        <dbReference type="EMBL" id="KAK3706472.1"/>
    </source>
</evidence>
<comment type="caution">
    <text evidence="1">The sequence shown here is derived from an EMBL/GenBank/DDBJ whole genome shotgun (WGS) entry which is preliminary data.</text>
</comment>
<evidence type="ECO:0000313" key="2">
    <source>
        <dbReference type="Proteomes" id="UP001281147"/>
    </source>
</evidence>
<keyword evidence="2" id="KW-1185">Reference proteome</keyword>
<reference evidence="1" key="1">
    <citation type="submission" date="2023-07" db="EMBL/GenBank/DDBJ databases">
        <title>Black Yeasts Isolated from many extreme environments.</title>
        <authorList>
            <person name="Coleine C."/>
            <person name="Stajich J.E."/>
            <person name="Selbmann L."/>
        </authorList>
    </citation>
    <scope>NUCLEOTIDE SEQUENCE</scope>
    <source>
        <strain evidence="1">CCFEE 5714</strain>
    </source>
</reference>
<name>A0ACC3MZK4_9PEZI</name>
<dbReference type="EMBL" id="JAUTXU010000119">
    <property type="protein sequence ID" value="KAK3706472.1"/>
    <property type="molecule type" value="Genomic_DNA"/>
</dbReference>
<protein>
    <submittedName>
        <fullName evidence="1">Uncharacterized protein</fullName>
    </submittedName>
</protein>
<gene>
    <name evidence="1" type="ORF">LTR37_012682</name>
</gene>
<sequence length="405" mass="45542">MSNDSNQGEGLTFVVTTNPSDRSSAANKKRIRSLAALRSWPERRRKTFDHLDQSGLRGGFVLNIDAPIAGSSWERVPKQKAGAAPTQGGLSSQHEVCLEEEPLFEKCTRASNECCSCIHCRSEKRYGYGPSQGDSTLRVTIRRAAKTQTRKRTADGQLKPRATEPELVMAPPPAPSPLTVVNNVGRAEPFSCYPVPYRPWFDRILHHMMTIFAPRGWPALKITNAEGLMWESFMTQHALSEPALFYVRLLFASGDMIRLRVLNAEVTFWLQAQAIISINEALTDPKRASSDALILAVGRIALHEALYGDKKAASAMHRPAQKRMIQMRGGMRELPFPELVKRLMRWSDNVMAMQTGTERMLEDDEQTQNFSMKEHVDVLEKWVPTEGQDLRKKIKITDLLAPDQS</sequence>